<evidence type="ECO:0000256" key="10">
    <source>
        <dbReference type="SAM" id="Phobius"/>
    </source>
</evidence>
<dbReference type="PANTHER" id="PTHR12002">
    <property type="entry name" value="CLAUDIN"/>
    <property type="match status" value="1"/>
</dbReference>
<dbReference type="InParanoid" id="W5MCB9"/>
<evidence type="ECO:0000313" key="12">
    <source>
        <dbReference type="Proteomes" id="UP000018468"/>
    </source>
</evidence>
<evidence type="ECO:0000256" key="1">
    <source>
        <dbReference type="ARBA" id="ARBA00004435"/>
    </source>
</evidence>
<dbReference type="Proteomes" id="UP000018468">
    <property type="component" value="Linkage group LG17"/>
</dbReference>
<dbReference type="HOGENOM" id="CLU_076370_0_1_1"/>
<evidence type="ECO:0000256" key="2">
    <source>
        <dbReference type="ARBA" id="ARBA00004651"/>
    </source>
</evidence>
<protein>
    <submittedName>
        <fullName evidence="11">Claudin 10e</fullName>
    </submittedName>
</protein>
<dbReference type="GO" id="GO:0007155">
    <property type="term" value="P:cell adhesion"/>
    <property type="evidence" value="ECO:0000318"/>
    <property type="project" value="GO_Central"/>
</dbReference>
<proteinExistence type="inferred from homology"/>
<dbReference type="InterPro" id="IPR004031">
    <property type="entry name" value="PMP22/EMP/MP20/Claudin"/>
</dbReference>
<keyword evidence="4" id="KW-0796">Tight junction</keyword>
<feature type="transmembrane region" description="Helical" evidence="10">
    <location>
        <begin position="86"/>
        <end position="108"/>
    </location>
</feature>
<dbReference type="GO" id="GO:0070830">
    <property type="term" value="P:bicellular tight junction assembly"/>
    <property type="evidence" value="ECO:0000318"/>
    <property type="project" value="GO_Central"/>
</dbReference>
<dbReference type="InterPro" id="IPR006187">
    <property type="entry name" value="Claudin"/>
</dbReference>
<evidence type="ECO:0000256" key="5">
    <source>
        <dbReference type="ARBA" id="ARBA00022475"/>
    </source>
</evidence>
<evidence type="ECO:0000256" key="7">
    <source>
        <dbReference type="ARBA" id="ARBA00022949"/>
    </source>
</evidence>
<dbReference type="OMA" id="CTMAMEY"/>
<dbReference type="Gene3D" id="1.20.140.150">
    <property type="match status" value="1"/>
</dbReference>
<dbReference type="eggNOG" id="ENOG502RX9J">
    <property type="taxonomic scope" value="Eukaryota"/>
</dbReference>
<keyword evidence="9 10" id="KW-0472">Membrane</keyword>
<evidence type="ECO:0000256" key="9">
    <source>
        <dbReference type="ARBA" id="ARBA00023136"/>
    </source>
</evidence>
<dbReference type="Pfam" id="PF00822">
    <property type="entry name" value="PMP22_Claudin"/>
    <property type="match status" value="1"/>
</dbReference>
<dbReference type="STRING" id="7918.ENSLOCP00000006028"/>
<evidence type="ECO:0000256" key="4">
    <source>
        <dbReference type="ARBA" id="ARBA00022427"/>
    </source>
</evidence>
<name>W5MCB9_LEPOC</name>
<reference evidence="11" key="2">
    <citation type="submission" date="2025-08" db="UniProtKB">
        <authorList>
            <consortium name="Ensembl"/>
        </authorList>
    </citation>
    <scope>IDENTIFICATION</scope>
</reference>
<dbReference type="Ensembl" id="ENSLOCT00000006036.1">
    <property type="protein sequence ID" value="ENSLOCP00000006028.1"/>
    <property type="gene ID" value="ENSLOCG00000005008.1"/>
</dbReference>
<dbReference type="Bgee" id="ENSLOCG00000005008">
    <property type="expression patterns" value="Expressed in embryo and 3 other cell types or tissues"/>
</dbReference>
<dbReference type="AlphaFoldDB" id="W5MCB9"/>
<accession>W5MCB9</accession>
<reference evidence="12" key="1">
    <citation type="submission" date="2011-12" db="EMBL/GenBank/DDBJ databases">
        <title>The Draft Genome of Lepisosteus oculatus.</title>
        <authorList>
            <consortium name="The Broad Institute Genome Assembly &amp; Analysis Group"/>
            <consortium name="Computational R&amp;D Group"/>
            <consortium name="and Sequencing Platform"/>
            <person name="Di Palma F."/>
            <person name="Alfoldi J."/>
            <person name="Johnson J."/>
            <person name="Berlin A."/>
            <person name="Gnerre S."/>
            <person name="Jaffe D."/>
            <person name="MacCallum I."/>
            <person name="Young S."/>
            <person name="Walker B.J."/>
            <person name="Lander E.S."/>
            <person name="Lindblad-Toh K."/>
        </authorList>
    </citation>
    <scope>NUCLEOTIDE SEQUENCE [LARGE SCALE GENOMIC DNA]</scope>
</reference>
<keyword evidence="5" id="KW-1003">Cell membrane</keyword>
<dbReference type="GO" id="GO:0005198">
    <property type="term" value="F:structural molecule activity"/>
    <property type="evidence" value="ECO:0007669"/>
    <property type="project" value="InterPro"/>
</dbReference>
<feature type="transmembrane region" description="Helical" evidence="10">
    <location>
        <begin position="162"/>
        <end position="185"/>
    </location>
</feature>
<dbReference type="GO" id="GO:0005886">
    <property type="term" value="C:plasma membrane"/>
    <property type="evidence" value="ECO:0000318"/>
    <property type="project" value="GO_Central"/>
</dbReference>
<feature type="transmembrane region" description="Helical" evidence="10">
    <location>
        <begin position="32"/>
        <end position="51"/>
    </location>
</feature>
<evidence type="ECO:0000313" key="11">
    <source>
        <dbReference type="Ensembl" id="ENSLOCP00000006028.1"/>
    </source>
</evidence>
<dbReference type="EMBL" id="AHAT01029829">
    <property type="status" value="NOT_ANNOTATED_CDS"/>
    <property type="molecule type" value="Genomic_DNA"/>
</dbReference>
<reference evidence="11" key="3">
    <citation type="submission" date="2025-09" db="UniProtKB">
        <authorList>
            <consortium name="Ensembl"/>
        </authorList>
    </citation>
    <scope>IDENTIFICATION</scope>
</reference>
<keyword evidence="6 10" id="KW-0812">Transmembrane</keyword>
<feature type="transmembrane region" description="Helical" evidence="10">
    <location>
        <begin position="6"/>
        <end position="25"/>
    </location>
</feature>
<dbReference type="GeneTree" id="ENSGT00940000166422"/>
<evidence type="ECO:0000256" key="8">
    <source>
        <dbReference type="ARBA" id="ARBA00022989"/>
    </source>
</evidence>
<dbReference type="PROSITE" id="PS51257">
    <property type="entry name" value="PROKAR_LIPOPROTEIN"/>
    <property type="match status" value="1"/>
</dbReference>
<dbReference type="GO" id="GO:0005923">
    <property type="term" value="C:bicellular tight junction"/>
    <property type="evidence" value="ECO:0000318"/>
    <property type="project" value="GO_Central"/>
</dbReference>
<organism evidence="11 12">
    <name type="scientific">Lepisosteus oculatus</name>
    <name type="common">Spotted gar</name>
    <dbReference type="NCBI Taxonomy" id="7918"/>
    <lineage>
        <taxon>Eukaryota</taxon>
        <taxon>Metazoa</taxon>
        <taxon>Chordata</taxon>
        <taxon>Craniata</taxon>
        <taxon>Vertebrata</taxon>
        <taxon>Euteleostomi</taxon>
        <taxon>Actinopterygii</taxon>
        <taxon>Neopterygii</taxon>
        <taxon>Holostei</taxon>
        <taxon>Semionotiformes</taxon>
        <taxon>Lepisosteidae</taxon>
        <taxon>Lepisosteus</taxon>
    </lineage>
</organism>
<keyword evidence="8 10" id="KW-1133">Transmembrane helix</keyword>
<keyword evidence="7" id="KW-0965">Cell junction</keyword>
<sequence>MKIRIVQIFGFLFTVLGWIFVSCTMAMEYWKICGLGGLGGNNIISIIWYWSSLWRACYTDSTAVTDCIDFPVLWAVDNHIQIVRGLLISALVSGLLAIVLALIGMECTYIGGKEKIKHKFTFAGGVFHILSGLSSFSGYVVYANNVSGEYFNPAFQGLKFNLGTPLFLGWVGSMLCITGGIFYSIS</sequence>
<comment type="similarity">
    <text evidence="3">Belongs to the claudin family.</text>
</comment>
<keyword evidence="12" id="KW-1185">Reference proteome</keyword>
<dbReference type="PRINTS" id="PR01077">
    <property type="entry name" value="CLAUDIN"/>
</dbReference>
<evidence type="ECO:0000256" key="6">
    <source>
        <dbReference type="ARBA" id="ARBA00022692"/>
    </source>
</evidence>
<evidence type="ECO:0000256" key="3">
    <source>
        <dbReference type="ARBA" id="ARBA00008295"/>
    </source>
</evidence>
<comment type="subcellular location">
    <subcellularLocation>
        <location evidence="1">Cell junction</location>
        <location evidence="1">Tight junction</location>
    </subcellularLocation>
    <subcellularLocation>
        <location evidence="2">Cell membrane</location>
        <topology evidence="2">Multi-pass membrane protein</topology>
    </subcellularLocation>
</comment>
<feature type="transmembrane region" description="Helical" evidence="10">
    <location>
        <begin position="120"/>
        <end position="142"/>
    </location>
</feature>